<dbReference type="Gene3D" id="3.40.50.2000">
    <property type="entry name" value="Glycogen Phosphorylase B"/>
    <property type="match status" value="2"/>
</dbReference>
<feature type="domain" description="Glycosyltransferase subfamily 4-like N-terminal" evidence="2">
    <location>
        <begin position="28"/>
        <end position="185"/>
    </location>
</feature>
<sequence length="393" mass="44161">MLAACRHKPGGAGMKVLHFYKTYRSESWGGIEQVMWQLCTSSKRHGIQSEVLTLSRHGEDVDYDGHRVHRARLDFEIASTGFSASALRRLAELARHADVIHYHFPWPFMDLAHFLTRVDKPTVVSYHSDIIRQKHWLKLYSPLMRRFLGSVSRIVVASPNYLRTSEVLARLPQDKIDVVPYGLDRAAYPDPTSEQMAEWEARVGRRFFLFVGVLRYYKGLHILIEAAKGTDLPVVIVGAGPVEAELRAQVAQLGLSNVHFLGPVSEVDKVALIRLCYAMVFPSHLRSEAFGISLLEGAMYGKPLISSEIGTGTSYININGETGHVVPPSDPDAFRAAMLDLWQKPERARTMGQSAAARFERLFTSENMTSRYMQIYRQVVHQAAKAGVPVSVR</sequence>
<dbReference type="EC" id="2.4.1.-" evidence="3"/>
<keyword evidence="3" id="KW-0808">Transferase</keyword>
<dbReference type="PANTHER" id="PTHR12526">
    <property type="entry name" value="GLYCOSYLTRANSFERASE"/>
    <property type="match status" value="1"/>
</dbReference>
<dbReference type="RefSeq" id="WP_345478775.1">
    <property type="nucleotide sequence ID" value="NZ_BAABLE010000011.1"/>
</dbReference>
<dbReference type="InterPro" id="IPR028098">
    <property type="entry name" value="Glyco_trans_4-like_N"/>
</dbReference>
<proteinExistence type="predicted"/>
<name>A0A840BME4_9RHOO</name>
<accession>A0A840BME4</accession>
<keyword evidence="3" id="KW-0328">Glycosyltransferase</keyword>
<dbReference type="CDD" id="cd03795">
    <property type="entry name" value="GT4_WfcD-like"/>
    <property type="match status" value="1"/>
</dbReference>
<comment type="caution">
    <text evidence="3">The sequence shown here is derived from an EMBL/GenBank/DDBJ whole genome shotgun (WGS) entry which is preliminary data.</text>
</comment>
<dbReference type="InterPro" id="IPR001296">
    <property type="entry name" value="Glyco_trans_1"/>
</dbReference>
<reference evidence="3 4" key="1">
    <citation type="submission" date="2020-08" db="EMBL/GenBank/DDBJ databases">
        <title>Genomic Encyclopedia of Type Strains, Phase IV (KMG-IV): sequencing the most valuable type-strain genomes for metagenomic binning, comparative biology and taxonomic classification.</title>
        <authorList>
            <person name="Goeker M."/>
        </authorList>
    </citation>
    <scope>NUCLEOTIDE SEQUENCE [LARGE SCALE GENOMIC DNA]</scope>
    <source>
        <strain evidence="3 4">DSM 106739</strain>
    </source>
</reference>
<dbReference type="PANTHER" id="PTHR12526:SF627">
    <property type="entry name" value="D-RHAMNOSYLTRANSFERASE WBPZ"/>
    <property type="match status" value="1"/>
</dbReference>
<keyword evidence="4" id="KW-1185">Reference proteome</keyword>
<feature type="domain" description="Glycosyl transferase family 1" evidence="1">
    <location>
        <begin position="194"/>
        <end position="356"/>
    </location>
</feature>
<evidence type="ECO:0000313" key="4">
    <source>
        <dbReference type="Proteomes" id="UP000561045"/>
    </source>
</evidence>
<dbReference type="AlphaFoldDB" id="A0A840BME4"/>
<dbReference type="Pfam" id="PF00534">
    <property type="entry name" value="Glycos_transf_1"/>
    <property type="match status" value="1"/>
</dbReference>
<gene>
    <name evidence="3" type="ORF">GGR36_002130</name>
</gene>
<evidence type="ECO:0000313" key="3">
    <source>
        <dbReference type="EMBL" id="MBB4012822.1"/>
    </source>
</evidence>
<dbReference type="GO" id="GO:0016757">
    <property type="term" value="F:glycosyltransferase activity"/>
    <property type="evidence" value="ECO:0007669"/>
    <property type="project" value="UniProtKB-KW"/>
</dbReference>
<evidence type="ECO:0000259" key="1">
    <source>
        <dbReference type="Pfam" id="PF00534"/>
    </source>
</evidence>
<dbReference type="Pfam" id="PF13439">
    <property type="entry name" value="Glyco_transf_4"/>
    <property type="match status" value="1"/>
</dbReference>
<organism evidence="3 4">
    <name type="scientific">Niveibacterium umoris</name>
    <dbReference type="NCBI Taxonomy" id="1193620"/>
    <lineage>
        <taxon>Bacteria</taxon>
        <taxon>Pseudomonadati</taxon>
        <taxon>Pseudomonadota</taxon>
        <taxon>Betaproteobacteria</taxon>
        <taxon>Rhodocyclales</taxon>
        <taxon>Rhodocyclaceae</taxon>
        <taxon>Niveibacterium</taxon>
    </lineage>
</organism>
<evidence type="ECO:0000259" key="2">
    <source>
        <dbReference type="Pfam" id="PF13439"/>
    </source>
</evidence>
<protein>
    <submittedName>
        <fullName evidence="3">Rhamnosyl/mannosyltransferase</fullName>
        <ecNumber evidence="3">2.4.1.-</ecNumber>
    </submittedName>
</protein>
<dbReference type="Proteomes" id="UP000561045">
    <property type="component" value="Unassembled WGS sequence"/>
</dbReference>
<dbReference type="SUPFAM" id="SSF53756">
    <property type="entry name" value="UDP-Glycosyltransferase/glycogen phosphorylase"/>
    <property type="match status" value="1"/>
</dbReference>
<dbReference type="EMBL" id="JACIET010000001">
    <property type="protein sequence ID" value="MBB4012822.1"/>
    <property type="molecule type" value="Genomic_DNA"/>
</dbReference>